<feature type="domain" description="AB hydrolase-1" evidence="8">
    <location>
        <begin position="74"/>
        <end position="368"/>
    </location>
</feature>
<dbReference type="PIRSF" id="PIRSF022950">
    <property type="entry name" value="PPase_methylesterase_euk"/>
    <property type="match status" value="1"/>
</dbReference>
<feature type="active site" evidence="6">
    <location>
        <position position="176"/>
    </location>
</feature>
<feature type="active site" evidence="6">
    <location>
        <position position="151"/>
    </location>
</feature>
<name>A0A9X0CWT8_9CNID</name>
<evidence type="ECO:0000313" key="9">
    <source>
        <dbReference type="EMBL" id="KAJ7376319.1"/>
    </source>
</evidence>
<dbReference type="AlphaFoldDB" id="A0A9X0CWT8"/>
<reference evidence="9" key="1">
    <citation type="submission" date="2023-01" db="EMBL/GenBank/DDBJ databases">
        <title>Genome assembly of the deep-sea coral Lophelia pertusa.</title>
        <authorList>
            <person name="Herrera S."/>
            <person name="Cordes E."/>
        </authorList>
    </citation>
    <scope>NUCLEOTIDE SEQUENCE</scope>
    <source>
        <strain evidence="9">USNM1676648</strain>
        <tissue evidence="9">Polyp</tissue>
    </source>
</reference>
<evidence type="ECO:0000256" key="6">
    <source>
        <dbReference type="PIRSR" id="PIRSR022950-1"/>
    </source>
</evidence>
<protein>
    <recommendedName>
        <fullName evidence="5">Protein phosphatase methylesterase 1</fullName>
        <shortName evidence="5">PME-1</shortName>
        <ecNumber evidence="5">3.1.1.-</ecNumber>
    </recommendedName>
</protein>
<evidence type="ECO:0000259" key="8">
    <source>
        <dbReference type="Pfam" id="PF12697"/>
    </source>
</evidence>
<evidence type="ECO:0000256" key="3">
    <source>
        <dbReference type="ARBA" id="ARBA00022801"/>
    </source>
</evidence>
<evidence type="ECO:0000313" key="10">
    <source>
        <dbReference type="Proteomes" id="UP001163046"/>
    </source>
</evidence>
<dbReference type="InterPro" id="IPR016812">
    <property type="entry name" value="PPase_methylesterase_euk"/>
</dbReference>
<gene>
    <name evidence="9" type="primary">PPME1</name>
    <name evidence="9" type="ORF">OS493_035459</name>
</gene>
<feature type="active site" evidence="6">
    <location>
        <position position="355"/>
    </location>
</feature>
<dbReference type="Pfam" id="PF12697">
    <property type="entry name" value="Abhydrolase_6"/>
    <property type="match status" value="1"/>
</dbReference>
<dbReference type="PANTHER" id="PTHR14189">
    <property type="entry name" value="PROTEIN PHOSPHATASE METHYLESTERASE-1 RELATED"/>
    <property type="match status" value="1"/>
</dbReference>
<comment type="similarity">
    <text evidence="1 5">Belongs to the AB hydrolase superfamily.</text>
</comment>
<dbReference type="PRINTS" id="PR00412">
    <property type="entry name" value="EPOXHYDRLASE"/>
</dbReference>
<dbReference type="InterPro" id="IPR029058">
    <property type="entry name" value="AB_hydrolase_fold"/>
</dbReference>
<dbReference type="PANTHER" id="PTHR14189:SF0">
    <property type="entry name" value="PROTEIN PHOSPHATASE METHYLESTERASE 1"/>
    <property type="match status" value="1"/>
</dbReference>
<keyword evidence="2 5" id="KW-0719">Serine esterase</keyword>
<dbReference type="GO" id="GO:0051723">
    <property type="term" value="F:protein methylesterase activity"/>
    <property type="evidence" value="ECO:0007669"/>
    <property type="project" value="UniProtKB-EC"/>
</dbReference>
<comment type="caution">
    <text evidence="9">The sequence shown here is derived from an EMBL/GenBank/DDBJ whole genome shotgun (WGS) entry which is preliminary data.</text>
</comment>
<evidence type="ECO:0000256" key="5">
    <source>
        <dbReference type="PIRNR" id="PIRNR022950"/>
    </source>
</evidence>
<evidence type="ECO:0000256" key="2">
    <source>
        <dbReference type="ARBA" id="ARBA00022487"/>
    </source>
</evidence>
<keyword evidence="10" id="KW-1185">Reference proteome</keyword>
<dbReference type="InterPro" id="IPR000073">
    <property type="entry name" value="AB_hydrolase_1"/>
</dbReference>
<accession>A0A9X0CWT8</accession>
<evidence type="ECO:0000256" key="4">
    <source>
        <dbReference type="ARBA" id="ARBA00049203"/>
    </source>
</evidence>
<sequence length="387" mass="42352">MSDLQKEAFKNKYGGLPSAPRRPGKSHGPVGGMRRKRDYTPLCWEDYFESSKDVCVNDKNRYRVYEAGNTGPLLLLLHGGGHSALSWSVFTKSITGICHCQVLAIDLRGHGNTTTEDDSDLSADTLAKDVGDIIKEMFGNSPPSILIVGHSMGGAIAVHVGVQRLLPSLIGLAVIDVVEGTAMEALSSMQSFLRSRPSSFQSLEEGIEWSVRSGQVHNVESARISMVGQLVRCSNKGSDEADGTSSTSPPPIHVCDSISEESDETATATTTTEATEDGQITTQQQGVKERFMWRIDLSKTDQFWEGWFKDLSNLFLSCPVPKLLILAGVDRLDKELTIGQMQGKFQMQVLPRCGHCVHEDAPDTVAEVLVAFLVRLKLATSKENFHR</sequence>
<dbReference type="SUPFAM" id="SSF53474">
    <property type="entry name" value="alpha/beta-Hydrolases"/>
    <property type="match status" value="1"/>
</dbReference>
<evidence type="ECO:0000256" key="7">
    <source>
        <dbReference type="SAM" id="MobiDB-lite"/>
    </source>
</evidence>
<proteinExistence type="inferred from homology"/>
<dbReference type="Gene3D" id="3.40.50.1820">
    <property type="entry name" value="alpha/beta hydrolase"/>
    <property type="match status" value="1"/>
</dbReference>
<organism evidence="9 10">
    <name type="scientific">Desmophyllum pertusum</name>
    <dbReference type="NCBI Taxonomy" id="174260"/>
    <lineage>
        <taxon>Eukaryota</taxon>
        <taxon>Metazoa</taxon>
        <taxon>Cnidaria</taxon>
        <taxon>Anthozoa</taxon>
        <taxon>Hexacorallia</taxon>
        <taxon>Scleractinia</taxon>
        <taxon>Caryophylliina</taxon>
        <taxon>Caryophylliidae</taxon>
        <taxon>Desmophyllum</taxon>
    </lineage>
</organism>
<dbReference type="Proteomes" id="UP001163046">
    <property type="component" value="Unassembled WGS sequence"/>
</dbReference>
<feature type="region of interest" description="Disordered" evidence="7">
    <location>
        <begin position="11"/>
        <end position="33"/>
    </location>
</feature>
<evidence type="ECO:0000256" key="1">
    <source>
        <dbReference type="ARBA" id="ARBA00008645"/>
    </source>
</evidence>
<dbReference type="InterPro" id="IPR000639">
    <property type="entry name" value="Epox_hydrolase-like"/>
</dbReference>
<comment type="catalytic activity">
    <reaction evidence="4">
        <text>[phosphatase 2A protein]-C-terminal L-leucine methyl ester + H2O = [phosphatase 2A protein]-C-terminal L-leucine + methanol + H(+)</text>
        <dbReference type="Rhea" id="RHEA:48548"/>
        <dbReference type="Rhea" id="RHEA-COMP:12134"/>
        <dbReference type="Rhea" id="RHEA-COMP:12135"/>
        <dbReference type="ChEBI" id="CHEBI:15377"/>
        <dbReference type="ChEBI" id="CHEBI:15378"/>
        <dbReference type="ChEBI" id="CHEBI:17790"/>
        <dbReference type="ChEBI" id="CHEBI:90516"/>
        <dbReference type="ChEBI" id="CHEBI:90517"/>
        <dbReference type="EC" id="3.1.1.89"/>
    </reaction>
</comment>
<dbReference type="EMBL" id="MU826403">
    <property type="protein sequence ID" value="KAJ7376319.1"/>
    <property type="molecule type" value="Genomic_DNA"/>
</dbReference>
<dbReference type="OrthoDB" id="194865at2759"/>
<comment type="function">
    <text evidence="5">Demethylates proteins that have been reversibly carboxymethylated.</text>
</comment>
<keyword evidence="3 5" id="KW-0378">Hydrolase</keyword>
<dbReference type="EC" id="3.1.1.-" evidence="5"/>
<feature type="region of interest" description="Disordered" evidence="7">
    <location>
        <begin position="259"/>
        <end position="283"/>
    </location>
</feature>